<dbReference type="FunFam" id="1.25.40.10:FF:000343">
    <property type="entry name" value="Pentatricopeptide repeat-containing protein At3g58590"/>
    <property type="match status" value="1"/>
</dbReference>
<dbReference type="OMA" id="EGASICD"/>
<dbReference type="FunFam" id="1.25.40.10:FF:000158">
    <property type="entry name" value="pentatricopeptide repeat-containing protein At2g33680"/>
    <property type="match status" value="1"/>
</dbReference>
<dbReference type="Pfam" id="PF13041">
    <property type="entry name" value="PPR_2"/>
    <property type="match status" value="3"/>
</dbReference>
<evidence type="ECO:0000313" key="3">
    <source>
        <dbReference type="EMBL" id="KAH7420554.1"/>
    </source>
</evidence>
<dbReference type="GO" id="GO:0003723">
    <property type="term" value="F:RNA binding"/>
    <property type="evidence" value="ECO:0007669"/>
    <property type="project" value="InterPro"/>
</dbReference>
<accession>A0A8T2TGS6</accession>
<reference evidence="3" key="1">
    <citation type="submission" date="2021-08" db="EMBL/GenBank/DDBJ databases">
        <title>WGS assembly of Ceratopteris richardii.</title>
        <authorList>
            <person name="Marchant D.B."/>
            <person name="Chen G."/>
            <person name="Jenkins J."/>
            <person name="Shu S."/>
            <person name="Leebens-Mack J."/>
            <person name="Grimwood J."/>
            <person name="Schmutz J."/>
            <person name="Soltis P."/>
            <person name="Soltis D."/>
            <person name="Chen Z.-H."/>
        </authorList>
    </citation>
    <scope>NUCLEOTIDE SEQUENCE</scope>
    <source>
        <strain evidence="3">Whitten #5841</strain>
        <tissue evidence="3">Leaf</tissue>
    </source>
</reference>
<dbReference type="Pfam" id="PF12854">
    <property type="entry name" value="PPR_1"/>
    <property type="match status" value="1"/>
</dbReference>
<dbReference type="InterPro" id="IPR046960">
    <property type="entry name" value="PPR_At4g14850-like_plant"/>
</dbReference>
<organism evidence="3 4">
    <name type="scientific">Ceratopteris richardii</name>
    <name type="common">Triangle waterfern</name>
    <dbReference type="NCBI Taxonomy" id="49495"/>
    <lineage>
        <taxon>Eukaryota</taxon>
        <taxon>Viridiplantae</taxon>
        <taxon>Streptophyta</taxon>
        <taxon>Embryophyta</taxon>
        <taxon>Tracheophyta</taxon>
        <taxon>Polypodiopsida</taxon>
        <taxon>Polypodiidae</taxon>
        <taxon>Polypodiales</taxon>
        <taxon>Pteridineae</taxon>
        <taxon>Pteridaceae</taxon>
        <taxon>Parkerioideae</taxon>
        <taxon>Ceratopteris</taxon>
    </lineage>
</organism>
<comment type="caution">
    <text evidence="3">The sequence shown here is derived from an EMBL/GenBank/DDBJ whole genome shotgun (WGS) entry which is preliminary data.</text>
</comment>
<evidence type="ECO:0000256" key="2">
    <source>
        <dbReference type="PROSITE-ProRule" id="PRU00708"/>
    </source>
</evidence>
<dbReference type="Proteomes" id="UP000825935">
    <property type="component" value="Chromosome 13"/>
</dbReference>
<dbReference type="FunFam" id="1.25.40.10:FF:000031">
    <property type="entry name" value="Pentatricopeptide repeat-containing protein mitochondrial"/>
    <property type="match status" value="1"/>
</dbReference>
<name>A0A8T2TGS6_CERRI</name>
<feature type="repeat" description="PPR" evidence="2">
    <location>
        <begin position="598"/>
        <end position="632"/>
    </location>
</feature>
<evidence type="ECO:0000256" key="1">
    <source>
        <dbReference type="ARBA" id="ARBA00022737"/>
    </source>
</evidence>
<dbReference type="Pfam" id="PF01535">
    <property type="entry name" value="PPR"/>
    <property type="match status" value="4"/>
</dbReference>
<dbReference type="EMBL" id="CM035418">
    <property type="protein sequence ID" value="KAH7420554.1"/>
    <property type="molecule type" value="Genomic_DNA"/>
</dbReference>
<dbReference type="AlphaFoldDB" id="A0A8T2TGS6"/>
<dbReference type="FunFam" id="1.25.40.10:FF:000073">
    <property type="entry name" value="Pentatricopeptide repeat-containing protein chloroplastic"/>
    <property type="match status" value="1"/>
</dbReference>
<feature type="repeat" description="PPR" evidence="2">
    <location>
        <begin position="498"/>
        <end position="532"/>
    </location>
</feature>
<dbReference type="PROSITE" id="PS51375">
    <property type="entry name" value="PPR"/>
    <property type="match status" value="4"/>
</dbReference>
<sequence length="778" mass="86769">MIIASSPCMLSACKTQNQLGVLRKLNVTRTYATRPWFGDSSELFLVDSLLSALDGVDIRRNEPMRDLHREFQALCADGKVQTAMDVLCEMESRGQFPCERDYICFLKACSKTRAISQAKRLQAHFANNSFKLTTLLKEFLIIALVKCGAHDDALCVFETLHRRSVHAWTAIITASVDSGNGRNAIKLYRRMQAERVECNEFMIVSLFRACSTLRNLEFGKELHAEAKRRGFLSDVFVGSTLVNMYGKCGDIQGAKDVFVKLPCRNTVSWNAMLSAYVDQGQPEKALKCHKQMKQEGLIPEEATYVIILQACAMLAEEEGMAIDGQMVKMKALMIGRGIHEELKQKGFQSHPFVSSSLINMYGKCGDIREAESVFRGLSRRDVVSWTAILAAYVVQSQGEKVLELYKEMQKDGIRPDQQTLVIALQGCCLVADKEEFSLVDGQAVKHEALKIGRNLHEEIRLRRFESNVFVASSLVMMYGKCGGIADAEHAFGRLTHVDNIAWNSMLSAYLDQGQGKKGIELFRRMLEEGACVDEVTFVCVLQACSDTGEVELCRDINFCIISVGCQLNTLFTSLTHAYGSCAQMSDARAICDTSCRPDTVLYSALIAGFCREGNSAACFEIFERMHFACIFPDQVIFLCLFSTCSHNGLVNEGLNLFNMMSANHHVQIGAKHIVSLFDLLGRAGDFKRLEGILRKLPVQTDGAVWLCLLAACRNHGNAEMGKFAFDYAVKLQPTEAGAYVLMSNICVDADMLGWAKQWDNNCRNGLGVWEEDFRLCIV</sequence>
<protein>
    <recommendedName>
        <fullName evidence="5">Pentatricopeptide repeat-containing protein</fullName>
    </recommendedName>
</protein>
<gene>
    <name evidence="3" type="ORF">KP509_13G012100</name>
</gene>
<dbReference type="Gene3D" id="1.25.40.10">
    <property type="entry name" value="Tetratricopeptide repeat domain"/>
    <property type="match status" value="5"/>
</dbReference>
<feature type="repeat" description="PPR" evidence="2">
    <location>
        <begin position="265"/>
        <end position="299"/>
    </location>
</feature>
<keyword evidence="4" id="KW-1185">Reference proteome</keyword>
<dbReference type="GO" id="GO:0048731">
    <property type="term" value="P:system development"/>
    <property type="evidence" value="ECO:0007669"/>
    <property type="project" value="UniProtKB-ARBA"/>
</dbReference>
<evidence type="ECO:0000313" key="4">
    <source>
        <dbReference type="Proteomes" id="UP000825935"/>
    </source>
</evidence>
<dbReference type="NCBIfam" id="TIGR00756">
    <property type="entry name" value="PPR"/>
    <property type="match status" value="5"/>
</dbReference>
<evidence type="ECO:0008006" key="5">
    <source>
        <dbReference type="Google" id="ProtNLM"/>
    </source>
</evidence>
<dbReference type="InterPro" id="IPR011990">
    <property type="entry name" value="TPR-like_helical_dom_sf"/>
</dbReference>
<dbReference type="PANTHER" id="PTHR47926">
    <property type="entry name" value="PENTATRICOPEPTIDE REPEAT-CONTAINING PROTEIN"/>
    <property type="match status" value="1"/>
</dbReference>
<feature type="repeat" description="PPR" evidence="2">
    <location>
        <begin position="381"/>
        <end position="415"/>
    </location>
</feature>
<dbReference type="GO" id="GO:0009451">
    <property type="term" value="P:RNA modification"/>
    <property type="evidence" value="ECO:0007669"/>
    <property type="project" value="InterPro"/>
</dbReference>
<proteinExistence type="predicted"/>
<dbReference type="PANTHER" id="PTHR47926:SF347">
    <property type="entry name" value="PENTATRICOPEPTIDE REPEAT-CONTAINING PROTEIN"/>
    <property type="match status" value="1"/>
</dbReference>
<dbReference type="InterPro" id="IPR002885">
    <property type="entry name" value="PPR_rpt"/>
</dbReference>
<keyword evidence="1" id="KW-0677">Repeat</keyword>
<dbReference type="OrthoDB" id="185373at2759"/>